<dbReference type="AlphaFoldDB" id="A0A0D7WX57"/>
<evidence type="ECO:0000313" key="1">
    <source>
        <dbReference type="EMBL" id="KJD42317.1"/>
    </source>
</evidence>
<dbReference type="RefSeq" id="WP_044649381.1">
    <property type="nucleotide sequence ID" value="NZ_JTHP01000138.1"/>
</dbReference>
<dbReference type="PATRIC" id="fig|159743.3.peg.6463"/>
<dbReference type="EMBL" id="JTHP01000138">
    <property type="protein sequence ID" value="KJD42317.1"/>
    <property type="molecule type" value="Genomic_DNA"/>
</dbReference>
<organism evidence="1 2">
    <name type="scientific">Paenibacillus terrae</name>
    <dbReference type="NCBI Taxonomy" id="159743"/>
    <lineage>
        <taxon>Bacteria</taxon>
        <taxon>Bacillati</taxon>
        <taxon>Bacillota</taxon>
        <taxon>Bacilli</taxon>
        <taxon>Bacillales</taxon>
        <taxon>Paenibacillaceae</taxon>
        <taxon>Paenibacillus</taxon>
    </lineage>
</organism>
<proteinExistence type="predicted"/>
<dbReference type="OrthoDB" id="2771596at2"/>
<name>A0A0D7WX57_9BACL</name>
<comment type="caution">
    <text evidence="1">The sequence shown here is derived from an EMBL/GenBank/DDBJ whole genome shotgun (WGS) entry which is preliminary data.</text>
</comment>
<dbReference type="InterPro" id="IPR043129">
    <property type="entry name" value="ATPase_NBD"/>
</dbReference>
<dbReference type="CDD" id="cd24023">
    <property type="entry name" value="ASKHA_NBD_ParM_Alp7A-like"/>
    <property type="match status" value="1"/>
</dbReference>
<dbReference type="Proteomes" id="UP000032534">
    <property type="component" value="Unassembled WGS sequence"/>
</dbReference>
<dbReference type="SUPFAM" id="SSF53067">
    <property type="entry name" value="Actin-like ATPase domain"/>
    <property type="match status" value="2"/>
</dbReference>
<evidence type="ECO:0000313" key="2">
    <source>
        <dbReference type="Proteomes" id="UP000032534"/>
    </source>
</evidence>
<keyword evidence="2" id="KW-1185">Reference proteome</keyword>
<accession>A0A0D7WX57</accession>
<gene>
    <name evidence="1" type="ORF">QD47_28980</name>
</gene>
<protein>
    <submittedName>
        <fullName evidence="1">Uncharacterized protein</fullName>
    </submittedName>
</protein>
<reference evidence="1 2" key="1">
    <citation type="submission" date="2014-11" db="EMBL/GenBank/DDBJ databases">
        <title>Draft Genome Sequences of Paenibacillus polymyxa NRRL B-30509 and Paenibacillus terrae NRRL B-30644, Strains from a Poultry Environment that Produce Tridecaptin A and Paenicidins.</title>
        <authorList>
            <person name="van Belkum M.J."/>
            <person name="Lohans C.T."/>
            <person name="Vederas J.C."/>
        </authorList>
    </citation>
    <scope>NUCLEOTIDE SEQUENCE [LARGE SCALE GENOMIC DNA]</scope>
    <source>
        <strain evidence="1 2">NRRL B-30644</strain>
    </source>
</reference>
<dbReference type="Gene3D" id="3.30.420.40">
    <property type="match status" value="2"/>
</dbReference>
<sequence length="397" mass="44506">MENKPFNLFGGSDAGNTTGKISFINQEGNIQSISIATLVAPADEKGDPLKNNNKVSMTDRLHVYIQSKAIKGTYYYVGNFARDKKDVEQPNGGPKFSSEMHFVTELTGLAIAAASLEEYYVTHHYAGGLPIEEFKVRGGEFLEKIKGEHKIEFLDGLFLGKTVTINITGGEVNIEGATTSLALTNDIVNNKIIELPTAKDFDENDYVLGDLGAGTTDVALFQEDGLNGINSTNFTFGTNKTIDAIIAEISEIQDFKDTHAFLKENNIEIESPFSNREQFINQVVKPQVKQMIKDKKYEPKFKISWGRVVDVDVTEIVLKHMESYSQEVDKNFKLFSYTKAANVRNFYLVGGGVLFGYYYFRNMEFYKLPDIKVIEEAQYFTSRAYLINSFVSQMVGN</sequence>